<dbReference type="SMART" id="SM00355">
    <property type="entry name" value="ZnF_C2H2"/>
    <property type="match status" value="3"/>
</dbReference>
<dbReference type="InterPro" id="IPR013087">
    <property type="entry name" value="Znf_C2H2_type"/>
</dbReference>
<dbReference type="PROSITE" id="PS00028">
    <property type="entry name" value="ZINC_FINGER_C2H2_1"/>
    <property type="match status" value="2"/>
</dbReference>
<dbReference type="EMBL" id="MU007053">
    <property type="protein sequence ID" value="KAF2428728.1"/>
    <property type="molecule type" value="Genomic_DNA"/>
</dbReference>
<evidence type="ECO:0000313" key="4">
    <source>
        <dbReference type="EMBL" id="KAF2428728.1"/>
    </source>
</evidence>
<sequence length="205" mass="23276">MAPKRKRSSSELPPGPTLLKADTPMNSAFGTPPEWDITPKFLPKMGFFKHTFEDPALQFRSAPQQQGGNLTDSVDIDSDATIIVKSDSGDHLSKEKKERVRDDDSDINTDGETSFHPRRRFGCNHYKCFSTFDSYVALHLHLDRKHLHDGSGLRCPRVDCDKEFTSRNRLAQHLRTQEHFVCSSCISKFGTEEEVAMHLREFGHG</sequence>
<dbReference type="Gene3D" id="3.30.160.60">
    <property type="entry name" value="Classic Zinc Finger"/>
    <property type="match status" value="1"/>
</dbReference>
<dbReference type="PROSITE" id="PS50157">
    <property type="entry name" value="ZINC_FINGER_C2H2_2"/>
    <property type="match status" value="1"/>
</dbReference>
<evidence type="ECO:0000256" key="2">
    <source>
        <dbReference type="SAM" id="MobiDB-lite"/>
    </source>
</evidence>
<dbReference type="AlphaFoldDB" id="A0A9P4NNQ6"/>
<feature type="region of interest" description="Disordered" evidence="2">
    <location>
        <begin position="1"/>
        <end position="34"/>
    </location>
</feature>
<keyword evidence="1" id="KW-0479">Metal-binding</keyword>
<gene>
    <name evidence="4" type="ORF">EJ08DRAFT_698955</name>
</gene>
<dbReference type="GO" id="GO:0008270">
    <property type="term" value="F:zinc ion binding"/>
    <property type="evidence" value="ECO:0007669"/>
    <property type="project" value="UniProtKB-KW"/>
</dbReference>
<accession>A0A9P4NNQ6</accession>
<feature type="region of interest" description="Disordered" evidence="2">
    <location>
        <begin position="87"/>
        <end position="111"/>
    </location>
</feature>
<proteinExistence type="predicted"/>
<comment type="caution">
    <text evidence="4">The sequence shown here is derived from an EMBL/GenBank/DDBJ whole genome shotgun (WGS) entry which is preliminary data.</text>
</comment>
<keyword evidence="5" id="KW-1185">Reference proteome</keyword>
<name>A0A9P4NNQ6_9PEZI</name>
<feature type="compositionally biased region" description="Basic and acidic residues" evidence="2">
    <location>
        <begin position="87"/>
        <end position="102"/>
    </location>
</feature>
<keyword evidence="1" id="KW-0863">Zinc-finger</keyword>
<dbReference type="Proteomes" id="UP000800235">
    <property type="component" value="Unassembled WGS sequence"/>
</dbReference>
<dbReference type="OrthoDB" id="6077919at2759"/>
<evidence type="ECO:0000259" key="3">
    <source>
        <dbReference type="PROSITE" id="PS50157"/>
    </source>
</evidence>
<protein>
    <recommendedName>
        <fullName evidence="3">C2H2-type domain-containing protein</fullName>
    </recommendedName>
</protein>
<evidence type="ECO:0000256" key="1">
    <source>
        <dbReference type="PROSITE-ProRule" id="PRU00042"/>
    </source>
</evidence>
<organism evidence="4 5">
    <name type="scientific">Tothia fuscella</name>
    <dbReference type="NCBI Taxonomy" id="1048955"/>
    <lineage>
        <taxon>Eukaryota</taxon>
        <taxon>Fungi</taxon>
        <taxon>Dikarya</taxon>
        <taxon>Ascomycota</taxon>
        <taxon>Pezizomycotina</taxon>
        <taxon>Dothideomycetes</taxon>
        <taxon>Pleosporomycetidae</taxon>
        <taxon>Venturiales</taxon>
        <taxon>Cylindrosympodiaceae</taxon>
        <taxon>Tothia</taxon>
    </lineage>
</organism>
<feature type="domain" description="C2H2-type" evidence="3">
    <location>
        <begin position="153"/>
        <end position="179"/>
    </location>
</feature>
<reference evidence="4" key="1">
    <citation type="journal article" date="2020" name="Stud. Mycol.">
        <title>101 Dothideomycetes genomes: a test case for predicting lifestyles and emergence of pathogens.</title>
        <authorList>
            <person name="Haridas S."/>
            <person name="Albert R."/>
            <person name="Binder M."/>
            <person name="Bloem J."/>
            <person name="Labutti K."/>
            <person name="Salamov A."/>
            <person name="Andreopoulos B."/>
            <person name="Baker S."/>
            <person name="Barry K."/>
            <person name="Bills G."/>
            <person name="Bluhm B."/>
            <person name="Cannon C."/>
            <person name="Castanera R."/>
            <person name="Culley D."/>
            <person name="Daum C."/>
            <person name="Ezra D."/>
            <person name="Gonzalez J."/>
            <person name="Henrissat B."/>
            <person name="Kuo A."/>
            <person name="Liang C."/>
            <person name="Lipzen A."/>
            <person name="Lutzoni F."/>
            <person name="Magnuson J."/>
            <person name="Mondo S."/>
            <person name="Nolan M."/>
            <person name="Ohm R."/>
            <person name="Pangilinan J."/>
            <person name="Park H.-J."/>
            <person name="Ramirez L."/>
            <person name="Alfaro M."/>
            <person name="Sun H."/>
            <person name="Tritt A."/>
            <person name="Yoshinaga Y."/>
            <person name="Zwiers L.-H."/>
            <person name="Turgeon B."/>
            <person name="Goodwin S."/>
            <person name="Spatafora J."/>
            <person name="Crous P."/>
            <person name="Grigoriev I."/>
        </authorList>
    </citation>
    <scope>NUCLEOTIDE SEQUENCE</scope>
    <source>
        <strain evidence="4">CBS 130266</strain>
    </source>
</reference>
<evidence type="ECO:0000313" key="5">
    <source>
        <dbReference type="Proteomes" id="UP000800235"/>
    </source>
</evidence>
<keyword evidence="1" id="KW-0862">Zinc</keyword>